<evidence type="ECO:0000313" key="2">
    <source>
        <dbReference type="EMBL" id="KFU75494.1"/>
    </source>
</evidence>
<name>A0A2P2FFK6_AMYLU</name>
<dbReference type="Pfam" id="PF13676">
    <property type="entry name" value="TIR_2"/>
    <property type="match status" value="1"/>
</dbReference>
<dbReference type="EMBL" id="JFBM01000066">
    <property type="protein sequence ID" value="KFU75494.1"/>
    <property type="molecule type" value="Genomic_DNA"/>
</dbReference>
<feature type="domain" description="TIR" evidence="1">
    <location>
        <begin position="2"/>
        <end position="77"/>
    </location>
</feature>
<accession>A0A2P2FFK6</accession>
<protein>
    <recommendedName>
        <fullName evidence="1">TIR domain-containing protein</fullName>
    </recommendedName>
</protein>
<reference evidence="2 3" key="1">
    <citation type="journal article" date="2014" name="Genome Announc.">
        <title>Draft Genome Sequence of Amycolatopsis lurida NRRL 2430, Producer of the Glycopeptide Family Antibiotic Ristocetin.</title>
        <authorList>
            <person name="Kwun M.J."/>
            <person name="Hong H.J."/>
        </authorList>
    </citation>
    <scope>NUCLEOTIDE SEQUENCE [LARGE SCALE GENOMIC DNA]</scope>
    <source>
        <strain evidence="2 3">NRRL 2430</strain>
    </source>
</reference>
<comment type="caution">
    <text evidence="2">The sequence shown here is derived from an EMBL/GenBank/DDBJ whole genome shotgun (WGS) entry which is preliminary data.</text>
</comment>
<dbReference type="Proteomes" id="UP000256220">
    <property type="component" value="Unassembled WGS sequence"/>
</dbReference>
<evidence type="ECO:0000259" key="1">
    <source>
        <dbReference type="Pfam" id="PF13676"/>
    </source>
</evidence>
<dbReference type="SUPFAM" id="SSF52200">
    <property type="entry name" value="Toll/Interleukin receptor TIR domain"/>
    <property type="match status" value="1"/>
</dbReference>
<dbReference type="RefSeq" id="WP_158005449.1">
    <property type="nucleotide sequence ID" value="NZ_JFBM01000066.1"/>
</dbReference>
<evidence type="ECO:0000313" key="3">
    <source>
        <dbReference type="Proteomes" id="UP000256220"/>
    </source>
</evidence>
<proteinExistence type="predicted"/>
<gene>
    <name evidence="2" type="ORF">BB31_41295</name>
</gene>
<dbReference type="GO" id="GO:0007165">
    <property type="term" value="P:signal transduction"/>
    <property type="evidence" value="ECO:0007669"/>
    <property type="project" value="InterPro"/>
</dbReference>
<organism evidence="2 3">
    <name type="scientific">Amycolatopsis lurida NRRL 2430</name>
    <dbReference type="NCBI Taxonomy" id="1460371"/>
    <lineage>
        <taxon>Bacteria</taxon>
        <taxon>Bacillati</taxon>
        <taxon>Actinomycetota</taxon>
        <taxon>Actinomycetes</taxon>
        <taxon>Pseudonocardiales</taxon>
        <taxon>Pseudonocardiaceae</taxon>
        <taxon>Amycolatopsis</taxon>
    </lineage>
</organism>
<keyword evidence="3" id="KW-1185">Reference proteome</keyword>
<dbReference type="AlphaFoldDB" id="A0A2P2FFK6"/>
<dbReference type="InterPro" id="IPR035897">
    <property type="entry name" value="Toll_tir_struct_dom_sf"/>
</dbReference>
<dbReference type="InterPro" id="IPR000157">
    <property type="entry name" value="TIR_dom"/>
</dbReference>
<sequence>MSYSRADNSLERLVALRARLAGSADVYVDDLDWAASGFDREDAVHRELVRASIFVAVVSVTYRKTPWTAWEFDVALKRGIPKLAYLPDGRLVDERSDEWPFASADLTGSVPSVPPRVLRGSTRGRHRISGSS</sequence>